<feature type="region of interest" description="Disordered" evidence="1">
    <location>
        <begin position="1"/>
        <end position="37"/>
    </location>
</feature>
<evidence type="ECO:0000256" key="1">
    <source>
        <dbReference type="SAM" id="MobiDB-lite"/>
    </source>
</evidence>
<name>A0A917RJP6_9ACTN</name>
<dbReference type="AlphaFoldDB" id="A0A917RJP6"/>
<reference evidence="2" key="2">
    <citation type="submission" date="2020-09" db="EMBL/GenBank/DDBJ databases">
        <authorList>
            <person name="Sun Q."/>
            <person name="Ohkuma M."/>
        </authorList>
    </citation>
    <scope>NUCLEOTIDE SEQUENCE</scope>
    <source>
        <strain evidence="2">JCM 13064</strain>
    </source>
</reference>
<sequence length="90" mass="9362">MRRVSFPPSPPTGGGAASLSLDTTTTLSSPGSPGERTLPVLSEVFTLSVTWLRVEEFTEEAGRAPFGAGRLRAVEDPGGLPAPPEPPEFA</sequence>
<gene>
    <name evidence="2" type="ORF">GCM10007964_62150</name>
</gene>
<dbReference type="EMBL" id="BMNT01000042">
    <property type="protein sequence ID" value="GGL11636.1"/>
    <property type="molecule type" value="Genomic_DNA"/>
</dbReference>
<dbReference type="Proteomes" id="UP000645217">
    <property type="component" value="Unassembled WGS sequence"/>
</dbReference>
<feature type="region of interest" description="Disordered" evidence="1">
    <location>
        <begin position="68"/>
        <end position="90"/>
    </location>
</feature>
<evidence type="ECO:0000313" key="3">
    <source>
        <dbReference type="Proteomes" id="UP000645217"/>
    </source>
</evidence>
<protein>
    <submittedName>
        <fullName evidence="2">Uncharacterized protein</fullName>
    </submittedName>
</protein>
<reference evidence="2" key="1">
    <citation type="journal article" date="2014" name="Int. J. Syst. Evol. Microbiol.">
        <title>Complete genome sequence of Corynebacterium casei LMG S-19264T (=DSM 44701T), isolated from a smear-ripened cheese.</title>
        <authorList>
            <consortium name="US DOE Joint Genome Institute (JGI-PGF)"/>
            <person name="Walter F."/>
            <person name="Albersmeier A."/>
            <person name="Kalinowski J."/>
            <person name="Ruckert C."/>
        </authorList>
    </citation>
    <scope>NUCLEOTIDE SEQUENCE</scope>
    <source>
        <strain evidence="2">JCM 13064</strain>
    </source>
</reference>
<keyword evidence="3" id="KW-1185">Reference proteome</keyword>
<feature type="compositionally biased region" description="Pro residues" evidence="1">
    <location>
        <begin position="80"/>
        <end position="90"/>
    </location>
</feature>
<accession>A0A917RJP6</accession>
<feature type="compositionally biased region" description="Low complexity" evidence="1">
    <location>
        <begin position="17"/>
        <end position="29"/>
    </location>
</feature>
<comment type="caution">
    <text evidence="2">The sequence shown here is derived from an EMBL/GenBank/DDBJ whole genome shotgun (WGS) entry which is preliminary data.</text>
</comment>
<evidence type="ECO:0000313" key="2">
    <source>
        <dbReference type="EMBL" id="GGL11636.1"/>
    </source>
</evidence>
<proteinExistence type="predicted"/>
<organism evidence="2 3">
    <name type="scientific">Sphaerisporangium melleum</name>
    <dbReference type="NCBI Taxonomy" id="321316"/>
    <lineage>
        <taxon>Bacteria</taxon>
        <taxon>Bacillati</taxon>
        <taxon>Actinomycetota</taxon>
        <taxon>Actinomycetes</taxon>
        <taxon>Streptosporangiales</taxon>
        <taxon>Streptosporangiaceae</taxon>
        <taxon>Sphaerisporangium</taxon>
    </lineage>
</organism>